<dbReference type="InterPro" id="IPR050875">
    <property type="entry name" value="Troponin_I"/>
</dbReference>
<accession>A0A8D8UPA6</accession>
<feature type="compositionally biased region" description="Low complexity" evidence="2">
    <location>
        <begin position="344"/>
        <end position="374"/>
    </location>
</feature>
<dbReference type="PANTHER" id="PTHR13738:SF1">
    <property type="entry name" value="TROPONIN I"/>
    <property type="match status" value="1"/>
</dbReference>
<feature type="compositionally biased region" description="Pro residues" evidence="2">
    <location>
        <begin position="266"/>
        <end position="278"/>
    </location>
</feature>
<protein>
    <submittedName>
        <fullName evidence="3">Troponin I</fullName>
    </submittedName>
</protein>
<name>A0A8D8UPA6_9HEMI</name>
<organism evidence="3">
    <name type="scientific">Cacopsylla melanoneura</name>
    <dbReference type="NCBI Taxonomy" id="428564"/>
    <lineage>
        <taxon>Eukaryota</taxon>
        <taxon>Metazoa</taxon>
        <taxon>Ecdysozoa</taxon>
        <taxon>Arthropoda</taxon>
        <taxon>Hexapoda</taxon>
        <taxon>Insecta</taxon>
        <taxon>Pterygota</taxon>
        <taxon>Neoptera</taxon>
        <taxon>Paraneoptera</taxon>
        <taxon>Hemiptera</taxon>
        <taxon>Sternorrhyncha</taxon>
        <taxon>Psylloidea</taxon>
        <taxon>Psyllidae</taxon>
        <taxon>Psyllinae</taxon>
        <taxon>Cacopsylla</taxon>
    </lineage>
</organism>
<dbReference type="EMBL" id="HBUF01030733">
    <property type="protein sequence ID" value="CAG6614595.1"/>
    <property type="molecule type" value="Transcribed_RNA"/>
</dbReference>
<feature type="compositionally biased region" description="Pro residues" evidence="2">
    <location>
        <begin position="242"/>
        <end position="258"/>
    </location>
</feature>
<feature type="compositionally biased region" description="Basic and acidic residues" evidence="2">
    <location>
        <begin position="321"/>
        <end position="343"/>
    </location>
</feature>
<evidence type="ECO:0000256" key="2">
    <source>
        <dbReference type="SAM" id="MobiDB-lite"/>
    </source>
</evidence>
<evidence type="ECO:0000256" key="1">
    <source>
        <dbReference type="ARBA" id="ARBA00009930"/>
    </source>
</evidence>
<dbReference type="Pfam" id="PF00992">
    <property type="entry name" value="Troponin"/>
    <property type="match status" value="1"/>
</dbReference>
<dbReference type="Gene3D" id="1.20.5.350">
    <property type="match status" value="1"/>
</dbReference>
<feature type="compositionally biased region" description="Low complexity" evidence="2">
    <location>
        <begin position="1"/>
        <end position="16"/>
    </location>
</feature>
<dbReference type="GO" id="GO:0005861">
    <property type="term" value="C:troponin complex"/>
    <property type="evidence" value="ECO:0007669"/>
    <property type="project" value="InterPro"/>
</dbReference>
<dbReference type="PANTHER" id="PTHR13738">
    <property type="entry name" value="TROPONIN I"/>
    <property type="match status" value="1"/>
</dbReference>
<dbReference type="AlphaFoldDB" id="A0A8D8UPA6"/>
<feature type="region of interest" description="Disordered" evidence="2">
    <location>
        <begin position="310"/>
        <end position="405"/>
    </location>
</feature>
<dbReference type="EMBL" id="HBUF01030732">
    <property type="protein sequence ID" value="CAG6614593.1"/>
    <property type="molecule type" value="Transcribed_RNA"/>
</dbReference>
<dbReference type="EMBL" id="HBUF01347511">
    <property type="protein sequence ID" value="CAG6710826.1"/>
    <property type="molecule type" value="Transcribed_RNA"/>
</dbReference>
<sequence length="405" mass="44682">MGEETPAAPATPAPADAAEDEAKKAKLEELAARRAEVKRRMLEASGTGRRKKGFMTPDRKKKLRLLLRKKAAEELKREQERRALERKRIIDERCGYSTDTDDMAEEEIAEVCQDYWKRIYDLEGDKYELDRELELKEFEISELGKQVNDLRGKFIRPILKKVSKYENKFAKMQRKTAETNFRAHLKAVKKRDYSLEDAEKEKKPAWVKEPESKKKRIPLPEPEPETETEGASESETDGKETPLPPDVPPVEEVPPPEPIPEEPPVEEIPPTPPSPVTPDPEELWLYLKESVTSSNPLSIDDLVEKLLSAVSETPQPLLKSVVKDTLRRQASHESEGGEPHPEGEAAPVVEGEVPAEGAPAPVEGAPPAEGAPAPADAPPAETPAPAPAEAPPAEPAPAAADPPPA</sequence>
<dbReference type="GO" id="GO:0006936">
    <property type="term" value="P:muscle contraction"/>
    <property type="evidence" value="ECO:0007669"/>
    <property type="project" value="TreeGrafter"/>
</dbReference>
<feature type="compositionally biased region" description="Pro residues" evidence="2">
    <location>
        <begin position="375"/>
        <end position="405"/>
    </location>
</feature>
<dbReference type="InterPro" id="IPR038077">
    <property type="entry name" value="Troponin_sf"/>
</dbReference>
<reference evidence="3" key="1">
    <citation type="submission" date="2021-05" db="EMBL/GenBank/DDBJ databases">
        <authorList>
            <person name="Alioto T."/>
            <person name="Alioto T."/>
            <person name="Gomez Garrido J."/>
        </authorList>
    </citation>
    <scope>NUCLEOTIDE SEQUENCE</scope>
</reference>
<feature type="region of interest" description="Disordered" evidence="2">
    <location>
        <begin position="172"/>
        <end position="281"/>
    </location>
</feature>
<comment type="similarity">
    <text evidence="1">Belongs to the troponin I family.</text>
</comment>
<dbReference type="SUPFAM" id="SSF90250">
    <property type="entry name" value="Troponin coil-coiled subunits"/>
    <property type="match status" value="1"/>
</dbReference>
<evidence type="ECO:0000313" key="3">
    <source>
        <dbReference type="EMBL" id="CAG6710826.1"/>
    </source>
</evidence>
<dbReference type="EMBL" id="HBUF01347513">
    <property type="protein sequence ID" value="CAG6710828.1"/>
    <property type="molecule type" value="Transcribed_RNA"/>
</dbReference>
<dbReference type="InterPro" id="IPR001978">
    <property type="entry name" value="Troponin"/>
</dbReference>
<proteinExistence type="inferred from homology"/>
<feature type="region of interest" description="Disordered" evidence="2">
    <location>
        <begin position="1"/>
        <end position="26"/>
    </location>
</feature>
<feature type="compositionally biased region" description="Acidic residues" evidence="2">
    <location>
        <begin position="222"/>
        <end position="235"/>
    </location>
</feature>
<dbReference type="PRINTS" id="PR01217">
    <property type="entry name" value="PRICHEXTENSN"/>
</dbReference>
<feature type="compositionally biased region" description="Basic and acidic residues" evidence="2">
    <location>
        <begin position="190"/>
        <end position="212"/>
    </location>
</feature>